<dbReference type="Proteomes" id="UP000597341">
    <property type="component" value="Unassembled WGS sequence"/>
</dbReference>
<evidence type="ECO:0000256" key="5">
    <source>
        <dbReference type="ARBA" id="ARBA00022692"/>
    </source>
</evidence>
<dbReference type="CDD" id="cd06261">
    <property type="entry name" value="TM_PBP2"/>
    <property type="match status" value="1"/>
</dbReference>
<name>A0ABQ3HMN9_9ACTN</name>
<evidence type="ECO:0000313" key="11">
    <source>
        <dbReference type="EMBL" id="GHE17934.1"/>
    </source>
</evidence>
<dbReference type="InterPro" id="IPR000515">
    <property type="entry name" value="MetI-like"/>
</dbReference>
<comment type="similarity">
    <text evidence="2">Belongs to the binding-protein-dependent transport system permease family. CysTW subfamily.</text>
</comment>
<evidence type="ECO:0000256" key="9">
    <source>
        <dbReference type="SAM" id="MobiDB-lite"/>
    </source>
</evidence>
<accession>A0ABQ3HMN9</accession>
<dbReference type="InterPro" id="IPR035906">
    <property type="entry name" value="MetI-like_sf"/>
</dbReference>
<dbReference type="PANTHER" id="PTHR42929">
    <property type="entry name" value="INNER MEMBRANE ABC TRANSPORTER PERMEASE PROTEIN YDCU-RELATED-RELATED"/>
    <property type="match status" value="1"/>
</dbReference>
<keyword evidence="12" id="KW-1185">Reference proteome</keyword>
<evidence type="ECO:0000256" key="2">
    <source>
        <dbReference type="ARBA" id="ARBA00007069"/>
    </source>
</evidence>
<feature type="transmembrane region" description="Helical" evidence="8">
    <location>
        <begin position="248"/>
        <end position="271"/>
    </location>
</feature>
<keyword evidence="7 8" id="KW-0472">Membrane</keyword>
<evidence type="ECO:0000259" key="10">
    <source>
        <dbReference type="PROSITE" id="PS50928"/>
    </source>
</evidence>
<keyword evidence="6 8" id="KW-1133">Transmembrane helix</keyword>
<feature type="domain" description="ABC transmembrane type-1" evidence="10">
    <location>
        <begin position="104"/>
        <end position="320"/>
    </location>
</feature>
<organism evidence="11 12">
    <name type="scientific">Nocardioides flavus</name>
    <name type="common">ex Wang et al. 2016</name>
    <dbReference type="NCBI Taxonomy" id="2058780"/>
    <lineage>
        <taxon>Bacteria</taxon>
        <taxon>Bacillati</taxon>
        <taxon>Actinomycetota</taxon>
        <taxon>Actinomycetes</taxon>
        <taxon>Propionibacteriales</taxon>
        <taxon>Nocardioidaceae</taxon>
        <taxon>Nocardioides</taxon>
    </lineage>
</organism>
<keyword evidence="5 8" id="KW-0812">Transmembrane</keyword>
<keyword evidence="4" id="KW-1003">Cell membrane</keyword>
<gene>
    <name evidence="11" type="ORF">GCM10011376_25440</name>
</gene>
<evidence type="ECO:0000256" key="4">
    <source>
        <dbReference type="ARBA" id="ARBA00022475"/>
    </source>
</evidence>
<feature type="transmembrane region" description="Helical" evidence="8">
    <location>
        <begin position="142"/>
        <end position="163"/>
    </location>
</feature>
<dbReference type="SUPFAM" id="SSF161098">
    <property type="entry name" value="MetI-like"/>
    <property type="match status" value="1"/>
</dbReference>
<protein>
    <submittedName>
        <fullName evidence="11">ABC transporter permease</fullName>
    </submittedName>
</protein>
<feature type="transmembrane region" description="Helical" evidence="8">
    <location>
        <begin position="100"/>
        <end position="130"/>
    </location>
</feature>
<dbReference type="Gene3D" id="1.10.3720.10">
    <property type="entry name" value="MetI-like"/>
    <property type="match status" value="1"/>
</dbReference>
<evidence type="ECO:0000256" key="7">
    <source>
        <dbReference type="ARBA" id="ARBA00023136"/>
    </source>
</evidence>
<evidence type="ECO:0000313" key="12">
    <source>
        <dbReference type="Proteomes" id="UP000597341"/>
    </source>
</evidence>
<comment type="caution">
    <text evidence="11">The sequence shown here is derived from an EMBL/GenBank/DDBJ whole genome shotgun (WGS) entry which is preliminary data.</text>
</comment>
<proteinExistence type="inferred from homology"/>
<evidence type="ECO:0000256" key="6">
    <source>
        <dbReference type="ARBA" id="ARBA00022989"/>
    </source>
</evidence>
<sequence length="328" mass="35024">MGRPARGHRRAGHPDRRADGDRRGVPRVELVQGHPLSTTTTREGTGRRFAVGPALPLLPFLLFVLVFLVVPTVTVVIGAFQDEDGRPTLGNLEALTSEAAVTALQGSLILSASTAVIGAVLGAVLAYLIVSMPQQSLMRRATLAVSGVLAQFGGVVLAFAWIATIGPVGVLTQAMSDLFGADIYGSGWLFGLPGLVVVYSYFQIPLMVIVFAPAFEGLRPQWREAAVNLGASTWSYWRHVALPLLTPAFLGALLLLFANAFAAYATAAVLVSQGQPIVPLMIRQAITSEVLLGRANVGFALALEMIVVVTIVMIGYNLLLRRTARWMR</sequence>
<feature type="compositionally biased region" description="Basic residues" evidence="9">
    <location>
        <begin position="1"/>
        <end position="11"/>
    </location>
</feature>
<keyword evidence="3 8" id="KW-0813">Transport</keyword>
<dbReference type="PANTHER" id="PTHR42929:SF1">
    <property type="entry name" value="INNER MEMBRANE ABC TRANSPORTER PERMEASE PROTEIN YDCU-RELATED"/>
    <property type="match status" value="1"/>
</dbReference>
<dbReference type="PROSITE" id="PS50928">
    <property type="entry name" value="ABC_TM1"/>
    <property type="match status" value="1"/>
</dbReference>
<dbReference type="Pfam" id="PF00528">
    <property type="entry name" value="BPD_transp_1"/>
    <property type="match status" value="1"/>
</dbReference>
<dbReference type="EMBL" id="BNAD01000006">
    <property type="protein sequence ID" value="GHE17934.1"/>
    <property type="molecule type" value="Genomic_DNA"/>
</dbReference>
<evidence type="ECO:0000256" key="1">
    <source>
        <dbReference type="ARBA" id="ARBA00004651"/>
    </source>
</evidence>
<feature type="compositionally biased region" description="Basic and acidic residues" evidence="9">
    <location>
        <begin position="12"/>
        <end position="24"/>
    </location>
</feature>
<evidence type="ECO:0000256" key="3">
    <source>
        <dbReference type="ARBA" id="ARBA00022448"/>
    </source>
</evidence>
<comment type="subcellular location">
    <subcellularLocation>
        <location evidence="1 8">Cell membrane</location>
        <topology evidence="1 8">Multi-pass membrane protein</topology>
    </subcellularLocation>
</comment>
<evidence type="ECO:0000256" key="8">
    <source>
        <dbReference type="RuleBase" id="RU363032"/>
    </source>
</evidence>
<reference evidence="12" key="1">
    <citation type="journal article" date="2019" name="Int. J. Syst. Evol. Microbiol.">
        <title>The Global Catalogue of Microorganisms (GCM) 10K type strain sequencing project: providing services to taxonomists for standard genome sequencing and annotation.</title>
        <authorList>
            <consortium name="The Broad Institute Genomics Platform"/>
            <consortium name="The Broad Institute Genome Sequencing Center for Infectious Disease"/>
            <person name="Wu L."/>
            <person name="Ma J."/>
        </authorList>
    </citation>
    <scope>NUCLEOTIDE SEQUENCE [LARGE SCALE GENOMIC DNA]</scope>
    <source>
        <strain evidence="12">CGMCC 1.12791</strain>
    </source>
</reference>
<feature type="transmembrane region" description="Helical" evidence="8">
    <location>
        <begin position="297"/>
        <end position="319"/>
    </location>
</feature>
<feature type="region of interest" description="Disordered" evidence="9">
    <location>
        <begin position="1"/>
        <end position="24"/>
    </location>
</feature>
<feature type="transmembrane region" description="Helical" evidence="8">
    <location>
        <begin position="183"/>
        <end position="202"/>
    </location>
</feature>
<feature type="transmembrane region" description="Helical" evidence="8">
    <location>
        <begin position="57"/>
        <end position="80"/>
    </location>
</feature>